<accession>A0ABX7R0L0</accession>
<evidence type="ECO:0000313" key="3">
    <source>
        <dbReference type="Proteomes" id="UP000663207"/>
    </source>
</evidence>
<organism evidence="2 3">
    <name type="scientific">Shewanella sedimentimangrovi</name>
    <dbReference type="NCBI Taxonomy" id="2814293"/>
    <lineage>
        <taxon>Bacteria</taxon>
        <taxon>Pseudomonadati</taxon>
        <taxon>Pseudomonadota</taxon>
        <taxon>Gammaproteobacteria</taxon>
        <taxon>Alteromonadales</taxon>
        <taxon>Shewanellaceae</taxon>
        <taxon>Shewanella</taxon>
    </lineage>
</organism>
<feature type="transmembrane region" description="Helical" evidence="1">
    <location>
        <begin position="129"/>
        <end position="146"/>
    </location>
</feature>
<keyword evidence="3" id="KW-1185">Reference proteome</keyword>
<reference evidence="2 3" key="1">
    <citation type="submission" date="2021-03" db="EMBL/GenBank/DDBJ databases">
        <title>Novel species identification of genus Shewanella.</title>
        <authorList>
            <person name="Liu G."/>
            <person name="Zhang Q."/>
        </authorList>
    </citation>
    <scope>NUCLEOTIDE SEQUENCE [LARGE SCALE GENOMIC DNA]</scope>
    <source>
        <strain evidence="2 3">FJAT-52962</strain>
    </source>
</reference>
<proteinExistence type="predicted"/>
<feature type="transmembrane region" description="Helical" evidence="1">
    <location>
        <begin position="152"/>
        <end position="168"/>
    </location>
</feature>
<dbReference type="Proteomes" id="UP000663207">
    <property type="component" value="Chromosome"/>
</dbReference>
<keyword evidence="1" id="KW-0812">Transmembrane</keyword>
<name>A0ABX7R0L0_9GAMM</name>
<feature type="transmembrane region" description="Helical" evidence="1">
    <location>
        <begin position="6"/>
        <end position="30"/>
    </location>
</feature>
<feature type="transmembrane region" description="Helical" evidence="1">
    <location>
        <begin position="51"/>
        <end position="72"/>
    </location>
</feature>
<gene>
    <name evidence="2" type="ORF">JYB85_00270</name>
</gene>
<evidence type="ECO:0000313" key="2">
    <source>
        <dbReference type="EMBL" id="QSX37332.1"/>
    </source>
</evidence>
<sequence>MSYLEFVVQFPFVSAMTQFALLGTLGEALACCAGERRLYWPFPLAASAKKALIWIVLALLIKLAFIGFPGFVGNLLDYFAVASPGTLGFALLLSVAINLQFGPLLVILHRWLDNLAAGINDWQHLDKSLLSLLWFWIPAHTLTFMLPKPYQIGLAALWSLALGLLLGLNRKAAPDSVRTGTNPSHQPY</sequence>
<dbReference type="EMBL" id="CP071502">
    <property type="protein sequence ID" value="QSX37332.1"/>
    <property type="molecule type" value="Genomic_DNA"/>
</dbReference>
<keyword evidence="1" id="KW-0472">Membrane</keyword>
<dbReference type="RefSeq" id="WP_207380570.1">
    <property type="nucleotide sequence ID" value="NZ_CP071502.1"/>
</dbReference>
<evidence type="ECO:0000256" key="1">
    <source>
        <dbReference type="SAM" id="Phobius"/>
    </source>
</evidence>
<protein>
    <submittedName>
        <fullName evidence="2">Uncharacterized protein</fullName>
    </submittedName>
</protein>
<feature type="transmembrane region" description="Helical" evidence="1">
    <location>
        <begin position="87"/>
        <end position="108"/>
    </location>
</feature>
<keyword evidence="1" id="KW-1133">Transmembrane helix</keyword>